<protein>
    <submittedName>
        <fullName evidence="5">Winged helix DNA-binding domain-containing protein</fullName>
    </submittedName>
</protein>
<proteinExistence type="predicted"/>
<dbReference type="CDD" id="cd00059">
    <property type="entry name" value="FH_FOX"/>
    <property type="match status" value="1"/>
</dbReference>
<dbReference type="GO" id="GO:0009653">
    <property type="term" value="P:anatomical structure morphogenesis"/>
    <property type="evidence" value="ECO:0007669"/>
    <property type="project" value="TreeGrafter"/>
</dbReference>
<evidence type="ECO:0000256" key="3">
    <source>
        <dbReference type="SAM" id="MobiDB-lite"/>
    </source>
</evidence>
<keyword evidence="2" id="KW-0539">Nucleus</keyword>
<dbReference type="AlphaFoldDB" id="A0A4Y7T0I9"/>
<sequence>MSSTARVVAICEKQKRSIGVQFTGEAFLTDCQTGNAIFPTPPLPASLHQICSSAEASRSPTPQGTESSSSSTPPETRPPHSYSSLVKQALRAGSSNRMTFQEICAFIEGRFEYYRKAPNWKASLRNHLSRSLEFRNVDRRDGEIGRGRIWELNDSLKPGGRGNVVEALPCCGNPPEVGRRPRRLVKQTIYSTRQKAEDKPMIE</sequence>
<evidence type="ECO:0000313" key="5">
    <source>
        <dbReference type="EMBL" id="TEB27645.1"/>
    </source>
</evidence>
<evidence type="ECO:0000256" key="1">
    <source>
        <dbReference type="ARBA" id="ARBA00023125"/>
    </source>
</evidence>
<evidence type="ECO:0000259" key="4">
    <source>
        <dbReference type="PROSITE" id="PS50039"/>
    </source>
</evidence>
<dbReference type="Pfam" id="PF00250">
    <property type="entry name" value="Forkhead"/>
    <property type="match status" value="1"/>
</dbReference>
<gene>
    <name evidence="5" type="ORF">FA13DRAFT_1712364</name>
</gene>
<dbReference type="SMART" id="SM00339">
    <property type="entry name" value="FH"/>
    <property type="match status" value="1"/>
</dbReference>
<dbReference type="InterPro" id="IPR001766">
    <property type="entry name" value="Fork_head_dom"/>
</dbReference>
<dbReference type="GO" id="GO:0005634">
    <property type="term" value="C:nucleus"/>
    <property type="evidence" value="ECO:0007669"/>
    <property type="project" value="UniProtKB-SubCell"/>
</dbReference>
<dbReference type="OrthoDB" id="5954824at2759"/>
<evidence type="ECO:0000256" key="2">
    <source>
        <dbReference type="PROSITE-ProRule" id="PRU00089"/>
    </source>
</evidence>
<dbReference type="STRING" id="71717.A0A4Y7T0I9"/>
<keyword evidence="6" id="KW-1185">Reference proteome</keyword>
<comment type="caution">
    <text evidence="5">The sequence shown here is derived from an EMBL/GenBank/DDBJ whole genome shotgun (WGS) entry which is preliminary data.</text>
</comment>
<dbReference type="PANTHER" id="PTHR11829">
    <property type="entry name" value="FORKHEAD BOX PROTEIN"/>
    <property type="match status" value="1"/>
</dbReference>
<dbReference type="GO" id="GO:0030154">
    <property type="term" value="P:cell differentiation"/>
    <property type="evidence" value="ECO:0007669"/>
    <property type="project" value="TreeGrafter"/>
</dbReference>
<dbReference type="SUPFAM" id="SSF46785">
    <property type="entry name" value="Winged helix' DNA-binding domain"/>
    <property type="match status" value="1"/>
</dbReference>
<dbReference type="EMBL" id="QPFP01000038">
    <property type="protein sequence ID" value="TEB27645.1"/>
    <property type="molecule type" value="Genomic_DNA"/>
</dbReference>
<dbReference type="InterPro" id="IPR036390">
    <property type="entry name" value="WH_DNA-bd_sf"/>
</dbReference>
<evidence type="ECO:0000313" key="6">
    <source>
        <dbReference type="Proteomes" id="UP000298030"/>
    </source>
</evidence>
<accession>A0A4Y7T0I9</accession>
<organism evidence="5 6">
    <name type="scientific">Coprinellus micaceus</name>
    <name type="common">Glistening ink-cap mushroom</name>
    <name type="synonym">Coprinus micaceus</name>
    <dbReference type="NCBI Taxonomy" id="71717"/>
    <lineage>
        <taxon>Eukaryota</taxon>
        <taxon>Fungi</taxon>
        <taxon>Dikarya</taxon>
        <taxon>Basidiomycota</taxon>
        <taxon>Agaricomycotina</taxon>
        <taxon>Agaricomycetes</taxon>
        <taxon>Agaricomycetidae</taxon>
        <taxon>Agaricales</taxon>
        <taxon>Agaricineae</taxon>
        <taxon>Psathyrellaceae</taxon>
        <taxon>Coprinellus</taxon>
    </lineage>
</organism>
<dbReference type="InterPro" id="IPR036388">
    <property type="entry name" value="WH-like_DNA-bd_sf"/>
</dbReference>
<feature type="compositionally biased region" description="Low complexity" evidence="3">
    <location>
        <begin position="59"/>
        <end position="74"/>
    </location>
</feature>
<dbReference type="PANTHER" id="PTHR11829:SF343">
    <property type="entry name" value="FORK-HEAD DOMAIN-CONTAINING PROTEIN"/>
    <property type="match status" value="1"/>
</dbReference>
<comment type="subcellular location">
    <subcellularLocation>
        <location evidence="2">Nucleus</location>
    </subcellularLocation>
</comment>
<feature type="DNA-binding region" description="Fork-head" evidence="2">
    <location>
        <begin position="77"/>
        <end position="155"/>
    </location>
</feature>
<dbReference type="Proteomes" id="UP000298030">
    <property type="component" value="Unassembled WGS sequence"/>
</dbReference>
<name>A0A4Y7T0I9_COPMI</name>
<dbReference type="Gene3D" id="1.10.10.10">
    <property type="entry name" value="Winged helix-like DNA-binding domain superfamily/Winged helix DNA-binding domain"/>
    <property type="match status" value="1"/>
</dbReference>
<feature type="region of interest" description="Disordered" evidence="3">
    <location>
        <begin position="51"/>
        <end position="83"/>
    </location>
</feature>
<dbReference type="InterPro" id="IPR018122">
    <property type="entry name" value="TF_fork_head_CS_1"/>
</dbReference>
<dbReference type="InterPro" id="IPR050211">
    <property type="entry name" value="FOX_domain-containing"/>
</dbReference>
<dbReference type="PROSITE" id="PS50039">
    <property type="entry name" value="FORK_HEAD_3"/>
    <property type="match status" value="1"/>
</dbReference>
<keyword evidence="1 2" id="KW-0238">DNA-binding</keyword>
<reference evidence="5 6" key="1">
    <citation type="journal article" date="2019" name="Nat. Ecol. Evol.">
        <title>Megaphylogeny resolves global patterns of mushroom evolution.</title>
        <authorList>
            <person name="Varga T."/>
            <person name="Krizsan K."/>
            <person name="Foldi C."/>
            <person name="Dima B."/>
            <person name="Sanchez-Garcia M."/>
            <person name="Sanchez-Ramirez S."/>
            <person name="Szollosi G.J."/>
            <person name="Szarkandi J.G."/>
            <person name="Papp V."/>
            <person name="Albert L."/>
            <person name="Andreopoulos W."/>
            <person name="Angelini C."/>
            <person name="Antonin V."/>
            <person name="Barry K.W."/>
            <person name="Bougher N.L."/>
            <person name="Buchanan P."/>
            <person name="Buyck B."/>
            <person name="Bense V."/>
            <person name="Catcheside P."/>
            <person name="Chovatia M."/>
            <person name="Cooper J."/>
            <person name="Damon W."/>
            <person name="Desjardin D."/>
            <person name="Finy P."/>
            <person name="Geml J."/>
            <person name="Haridas S."/>
            <person name="Hughes K."/>
            <person name="Justo A."/>
            <person name="Karasinski D."/>
            <person name="Kautmanova I."/>
            <person name="Kiss B."/>
            <person name="Kocsube S."/>
            <person name="Kotiranta H."/>
            <person name="LaButti K.M."/>
            <person name="Lechner B.E."/>
            <person name="Liimatainen K."/>
            <person name="Lipzen A."/>
            <person name="Lukacs Z."/>
            <person name="Mihaltcheva S."/>
            <person name="Morgado L.N."/>
            <person name="Niskanen T."/>
            <person name="Noordeloos M.E."/>
            <person name="Ohm R.A."/>
            <person name="Ortiz-Santana B."/>
            <person name="Ovrebo C."/>
            <person name="Racz N."/>
            <person name="Riley R."/>
            <person name="Savchenko A."/>
            <person name="Shiryaev A."/>
            <person name="Soop K."/>
            <person name="Spirin V."/>
            <person name="Szebenyi C."/>
            <person name="Tomsovsky M."/>
            <person name="Tulloss R.E."/>
            <person name="Uehling J."/>
            <person name="Grigoriev I.V."/>
            <person name="Vagvolgyi C."/>
            <person name="Papp T."/>
            <person name="Martin F.M."/>
            <person name="Miettinen O."/>
            <person name="Hibbett D.S."/>
            <person name="Nagy L.G."/>
        </authorList>
    </citation>
    <scope>NUCLEOTIDE SEQUENCE [LARGE SCALE GENOMIC DNA]</scope>
    <source>
        <strain evidence="5 6">FP101781</strain>
    </source>
</reference>
<dbReference type="PROSITE" id="PS00657">
    <property type="entry name" value="FORK_HEAD_1"/>
    <property type="match status" value="1"/>
</dbReference>
<dbReference type="GO" id="GO:0000981">
    <property type="term" value="F:DNA-binding transcription factor activity, RNA polymerase II-specific"/>
    <property type="evidence" value="ECO:0007669"/>
    <property type="project" value="TreeGrafter"/>
</dbReference>
<feature type="domain" description="Fork-head" evidence="4">
    <location>
        <begin position="77"/>
        <end position="155"/>
    </location>
</feature>
<dbReference type="PRINTS" id="PR00053">
    <property type="entry name" value="FORKHEAD"/>
</dbReference>
<dbReference type="GO" id="GO:0000978">
    <property type="term" value="F:RNA polymerase II cis-regulatory region sequence-specific DNA binding"/>
    <property type="evidence" value="ECO:0007669"/>
    <property type="project" value="TreeGrafter"/>
</dbReference>